<dbReference type="EMBL" id="BAAASR010000007">
    <property type="protein sequence ID" value="GAA2485143.1"/>
    <property type="molecule type" value="Genomic_DNA"/>
</dbReference>
<keyword evidence="2" id="KW-1185">Reference proteome</keyword>
<comment type="caution">
    <text evidence="1">The sequence shown here is derived from an EMBL/GenBank/DDBJ whole genome shotgun (WGS) entry which is preliminary data.</text>
</comment>
<evidence type="ECO:0000313" key="1">
    <source>
        <dbReference type="EMBL" id="GAA2485143.1"/>
    </source>
</evidence>
<proteinExistence type="predicted"/>
<gene>
    <name evidence="1" type="ORF">GCM10010393_15130</name>
</gene>
<organism evidence="1 2">
    <name type="scientific">Streptomyces gobitricini</name>
    <dbReference type="NCBI Taxonomy" id="68211"/>
    <lineage>
        <taxon>Bacteria</taxon>
        <taxon>Bacillati</taxon>
        <taxon>Actinomycetota</taxon>
        <taxon>Actinomycetes</taxon>
        <taxon>Kitasatosporales</taxon>
        <taxon>Streptomycetaceae</taxon>
        <taxon>Streptomyces</taxon>
    </lineage>
</organism>
<accession>A0ABN3LJF3</accession>
<dbReference type="Proteomes" id="UP001499942">
    <property type="component" value="Unassembled WGS sequence"/>
</dbReference>
<evidence type="ECO:0000313" key="2">
    <source>
        <dbReference type="Proteomes" id="UP001499942"/>
    </source>
</evidence>
<reference evidence="1 2" key="1">
    <citation type="journal article" date="2019" name="Int. J. Syst. Evol. Microbiol.">
        <title>The Global Catalogue of Microorganisms (GCM) 10K type strain sequencing project: providing services to taxonomists for standard genome sequencing and annotation.</title>
        <authorList>
            <consortium name="The Broad Institute Genomics Platform"/>
            <consortium name="The Broad Institute Genome Sequencing Center for Infectious Disease"/>
            <person name="Wu L."/>
            <person name="Ma J."/>
        </authorList>
    </citation>
    <scope>NUCLEOTIDE SEQUENCE [LARGE SCALE GENOMIC DNA]</scope>
    <source>
        <strain evidence="1 2">JCM 5062</strain>
    </source>
</reference>
<protein>
    <submittedName>
        <fullName evidence="1">Uncharacterized protein</fullName>
    </submittedName>
</protein>
<name>A0ABN3LJF3_9ACTN</name>
<sequence>MVSGGFEPVGGTAGRVRGEGIGAVVCDDHKGCPGMAGMAVVLRHGVSRLVSVDSMNPVQPR</sequence>